<organism evidence="1 2">
    <name type="scientific">Gordonia desulfuricans</name>
    <dbReference type="NCBI Taxonomy" id="89051"/>
    <lineage>
        <taxon>Bacteria</taxon>
        <taxon>Bacillati</taxon>
        <taxon>Actinomycetota</taxon>
        <taxon>Actinomycetes</taxon>
        <taxon>Mycobacteriales</taxon>
        <taxon>Gordoniaceae</taxon>
        <taxon>Gordonia</taxon>
    </lineage>
</organism>
<dbReference type="Gene3D" id="1.10.150.240">
    <property type="entry name" value="Putative phosphatase, domain 2"/>
    <property type="match status" value="1"/>
</dbReference>
<dbReference type="Pfam" id="PF13242">
    <property type="entry name" value="Hydrolase_like"/>
    <property type="match status" value="1"/>
</dbReference>
<dbReference type="Gene3D" id="3.40.50.1000">
    <property type="entry name" value="HAD superfamily/HAD-like"/>
    <property type="match status" value="1"/>
</dbReference>
<dbReference type="SFLD" id="SFLDS00003">
    <property type="entry name" value="Haloacid_Dehalogenase"/>
    <property type="match status" value="1"/>
</dbReference>
<keyword evidence="1" id="KW-0378">Hydrolase</keyword>
<gene>
    <name evidence="1" type="ORF">GYA93_04600</name>
</gene>
<keyword evidence="2" id="KW-1185">Reference proteome</keyword>
<evidence type="ECO:0000313" key="1">
    <source>
        <dbReference type="EMBL" id="NDK88859.1"/>
    </source>
</evidence>
<dbReference type="SUPFAM" id="SSF56784">
    <property type="entry name" value="HAD-like"/>
    <property type="match status" value="1"/>
</dbReference>
<evidence type="ECO:0000313" key="2">
    <source>
        <dbReference type="Proteomes" id="UP000466307"/>
    </source>
</evidence>
<dbReference type="EMBL" id="JAADZU010000009">
    <property type="protein sequence ID" value="NDK88859.1"/>
    <property type="molecule type" value="Genomic_DNA"/>
</dbReference>
<dbReference type="InterPro" id="IPR036412">
    <property type="entry name" value="HAD-like_sf"/>
</dbReference>
<dbReference type="RefSeq" id="WP_059036386.1">
    <property type="nucleotide sequence ID" value="NZ_JAADZU010000009.1"/>
</dbReference>
<name>A0A7K3LKR4_9ACTN</name>
<dbReference type="PANTHER" id="PTHR43434:SF1">
    <property type="entry name" value="PHOSPHOGLYCOLATE PHOSPHATASE"/>
    <property type="match status" value="1"/>
</dbReference>
<dbReference type="InterPro" id="IPR023214">
    <property type="entry name" value="HAD_sf"/>
</dbReference>
<dbReference type="PANTHER" id="PTHR43434">
    <property type="entry name" value="PHOSPHOGLYCOLATE PHOSPHATASE"/>
    <property type="match status" value="1"/>
</dbReference>
<dbReference type="InterPro" id="IPR050155">
    <property type="entry name" value="HAD-like_hydrolase_sf"/>
</dbReference>
<dbReference type="Proteomes" id="UP000466307">
    <property type="component" value="Unassembled WGS sequence"/>
</dbReference>
<protein>
    <submittedName>
        <fullName evidence="1">HAD hydrolase-like protein</fullName>
    </submittedName>
</protein>
<dbReference type="GO" id="GO:0008967">
    <property type="term" value="F:phosphoglycolate phosphatase activity"/>
    <property type="evidence" value="ECO:0007669"/>
    <property type="project" value="TreeGrafter"/>
</dbReference>
<reference evidence="1 2" key="1">
    <citation type="submission" date="2020-01" db="EMBL/GenBank/DDBJ databases">
        <title>Investigation of new actinobacteria for the biodesulphurisation of diesel fuel.</title>
        <authorList>
            <person name="Athi Narayanan S.M."/>
        </authorList>
    </citation>
    <scope>NUCLEOTIDE SEQUENCE [LARGE SCALE GENOMIC DNA]</scope>
    <source>
        <strain evidence="1 2">213E</strain>
    </source>
</reference>
<sequence>MSSVVDVDAADEMMVLWDLDQTLLDSGGVDREVWLDVCAELTGTVPDPPEVIPGSTVRLLFSSLLRQAGMAEPAIAAACSRAIEREHELLGERRDRLMRRGRALPGAHAAIDHFARSGHITQSVLTGNQVGTARIKLDAYGLSSGLDLEQGAFGTHTVHRRDLVVDALELARARRGAPLRPGDLLMIGDAVFDVEAARSNGARVVAVATGVTPADELRAAGADLVIDDLVDLIPAMSSHPVLKGFL</sequence>
<comment type="caution">
    <text evidence="1">The sequence shown here is derived from an EMBL/GenBank/DDBJ whole genome shotgun (WGS) entry which is preliminary data.</text>
</comment>
<proteinExistence type="predicted"/>
<accession>A0A7K3LKR4</accession>
<dbReference type="GO" id="GO:0005829">
    <property type="term" value="C:cytosol"/>
    <property type="evidence" value="ECO:0007669"/>
    <property type="project" value="TreeGrafter"/>
</dbReference>
<dbReference type="GO" id="GO:0006281">
    <property type="term" value="P:DNA repair"/>
    <property type="evidence" value="ECO:0007669"/>
    <property type="project" value="TreeGrafter"/>
</dbReference>
<dbReference type="AlphaFoldDB" id="A0A7K3LKR4"/>
<dbReference type="SFLD" id="SFLDG01129">
    <property type="entry name" value="C1.5:_HAD__Beta-PGM__Phosphata"/>
    <property type="match status" value="1"/>
</dbReference>
<dbReference type="InterPro" id="IPR023198">
    <property type="entry name" value="PGP-like_dom2"/>
</dbReference>